<protein>
    <submittedName>
        <fullName evidence="1">Uncharacterized protein</fullName>
    </submittedName>
</protein>
<gene>
    <name evidence="1" type="ORF">J2T09_004953</name>
</gene>
<name>A0ABT9Q0C8_9HYPH</name>
<accession>A0ABT9Q0C8</accession>
<dbReference type="RefSeq" id="WP_306839521.1">
    <property type="nucleotide sequence ID" value="NZ_JAUSRF010000023.1"/>
</dbReference>
<dbReference type="Proteomes" id="UP001241472">
    <property type="component" value="Unassembled WGS sequence"/>
</dbReference>
<keyword evidence="2" id="KW-1185">Reference proteome</keyword>
<organism evidence="1 2">
    <name type="scientific">Neorhizobium huautlense</name>
    <dbReference type="NCBI Taxonomy" id="67774"/>
    <lineage>
        <taxon>Bacteria</taxon>
        <taxon>Pseudomonadati</taxon>
        <taxon>Pseudomonadota</taxon>
        <taxon>Alphaproteobacteria</taxon>
        <taxon>Hyphomicrobiales</taxon>
        <taxon>Rhizobiaceae</taxon>
        <taxon>Rhizobium/Agrobacterium group</taxon>
        <taxon>Neorhizobium</taxon>
    </lineage>
</organism>
<reference evidence="1 2" key="1">
    <citation type="submission" date="2023-07" db="EMBL/GenBank/DDBJ databases">
        <title>Sorghum-associated microbial communities from plants grown in Nebraska, USA.</title>
        <authorList>
            <person name="Schachtman D."/>
        </authorList>
    </citation>
    <scope>NUCLEOTIDE SEQUENCE [LARGE SCALE GENOMIC DNA]</scope>
    <source>
        <strain evidence="1 2">DS1307</strain>
    </source>
</reference>
<evidence type="ECO:0000313" key="1">
    <source>
        <dbReference type="EMBL" id="MDP9840173.1"/>
    </source>
</evidence>
<dbReference type="EMBL" id="JAUSRF010000023">
    <property type="protein sequence ID" value="MDP9840173.1"/>
    <property type="molecule type" value="Genomic_DNA"/>
</dbReference>
<proteinExistence type="predicted"/>
<comment type="caution">
    <text evidence="1">The sequence shown here is derived from an EMBL/GenBank/DDBJ whole genome shotgun (WGS) entry which is preliminary data.</text>
</comment>
<evidence type="ECO:0000313" key="2">
    <source>
        <dbReference type="Proteomes" id="UP001241472"/>
    </source>
</evidence>
<sequence>MRPGNFLGAAVICAALLAIVFVASVTQDSTAEMAATTVSVVR</sequence>